<evidence type="ECO:0000256" key="4">
    <source>
        <dbReference type="SAM" id="MobiDB-lite"/>
    </source>
</evidence>
<evidence type="ECO:0000313" key="7">
    <source>
        <dbReference type="Proteomes" id="UP000704712"/>
    </source>
</evidence>
<proteinExistence type="inferred from homology"/>
<dbReference type="InterPro" id="IPR038765">
    <property type="entry name" value="Papain-like_cys_pep_sf"/>
</dbReference>
<dbReference type="SUPFAM" id="SSF54001">
    <property type="entry name" value="Cysteine proteinases"/>
    <property type="match status" value="1"/>
</dbReference>
<evidence type="ECO:0000313" key="6">
    <source>
        <dbReference type="EMBL" id="KAF4131331.1"/>
    </source>
</evidence>
<keyword evidence="2" id="KW-0645">Protease</keyword>
<accession>A0A8S9TRP7</accession>
<comment type="similarity">
    <text evidence="1">Belongs to the peptidase C48 family.</text>
</comment>
<reference evidence="6" key="1">
    <citation type="submission" date="2020-03" db="EMBL/GenBank/DDBJ databases">
        <title>Hybrid Assembly of Korean Phytophthora infestans isolates.</title>
        <authorList>
            <person name="Prokchorchik M."/>
            <person name="Lee Y."/>
            <person name="Seo J."/>
            <person name="Cho J.-H."/>
            <person name="Park Y.-E."/>
            <person name="Jang D.-C."/>
            <person name="Im J.-S."/>
            <person name="Choi J.-G."/>
            <person name="Park H.-J."/>
            <person name="Lee G.-B."/>
            <person name="Lee Y.-G."/>
            <person name="Hong S.-Y."/>
            <person name="Cho K."/>
            <person name="Sohn K.H."/>
        </authorList>
    </citation>
    <scope>NUCLEOTIDE SEQUENCE</scope>
    <source>
        <strain evidence="6">KR_2_A2</strain>
    </source>
</reference>
<organism evidence="6 7">
    <name type="scientific">Phytophthora infestans</name>
    <name type="common">Potato late blight agent</name>
    <name type="synonym">Botrytis infestans</name>
    <dbReference type="NCBI Taxonomy" id="4787"/>
    <lineage>
        <taxon>Eukaryota</taxon>
        <taxon>Sar</taxon>
        <taxon>Stramenopiles</taxon>
        <taxon>Oomycota</taxon>
        <taxon>Peronosporomycetes</taxon>
        <taxon>Peronosporales</taxon>
        <taxon>Peronosporaceae</taxon>
        <taxon>Phytophthora</taxon>
    </lineage>
</organism>
<dbReference type="AlphaFoldDB" id="A0A8S9TRP7"/>
<feature type="compositionally biased region" description="Polar residues" evidence="4">
    <location>
        <begin position="101"/>
        <end position="120"/>
    </location>
</feature>
<dbReference type="Gene3D" id="3.40.395.10">
    <property type="entry name" value="Adenoviral Proteinase, Chain A"/>
    <property type="match status" value="1"/>
</dbReference>
<dbReference type="EMBL" id="JAACNO010002740">
    <property type="protein sequence ID" value="KAF4131331.1"/>
    <property type="molecule type" value="Genomic_DNA"/>
</dbReference>
<feature type="domain" description="Ubiquitin-like protease family profile" evidence="5">
    <location>
        <begin position="426"/>
        <end position="588"/>
    </location>
</feature>
<dbReference type="InterPro" id="IPR003653">
    <property type="entry name" value="Peptidase_C48_C"/>
</dbReference>
<name>A0A8S9TRP7_PHYIN</name>
<gene>
    <name evidence="6" type="ORF">GN958_ATG19441</name>
</gene>
<dbReference type="PROSITE" id="PS50600">
    <property type="entry name" value="ULP_PROTEASE"/>
    <property type="match status" value="1"/>
</dbReference>
<dbReference type="GO" id="GO:0008234">
    <property type="term" value="F:cysteine-type peptidase activity"/>
    <property type="evidence" value="ECO:0007669"/>
    <property type="project" value="InterPro"/>
</dbReference>
<protein>
    <recommendedName>
        <fullName evidence="5">Ubiquitin-like protease family profile domain-containing protein</fullName>
    </recommendedName>
</protein>
<evidence type="ECO:0000256" key="1">
    <source>
        <dbReference type="ARBA" id="ARBA00005234"/>
    </source>
</evidence>
<evidence type="ECO:0000256" key="2">
    <source>
        <dbReference type="ARBA" id="ARBA00022670"/>
    </source>
</evidence>
<evidence type="ECO:0000256" key="3">
    <source>
        <dbReference type="ARBA" id="ARBA00022801"/>
    </source>
</evidence>
<comment type="caution">
    <text evidence="6">The sequence shown here is derived from an EMBL/GenBank/DDBJ whole genome shotgun (WGS) entry which is preliminary data.</text>
</comment>
<dbReference type="Proteomes" id="UP000704712">
    <property type="component" value="Unassembled WGS sequence"/>
</dbReference>
<feature type="region of interest" description="Disordered" evidence="4">
    <location>
        <begin position="97"/>
        <end position="126"/>
    </location>
</feature>
<sequence>MYLRREDDSFRYAIPFDAIPERWAKSEDCSGSDDPGSFSTDGVRSVDVDVGHHKRALSHNEKYRAILSICQRIAECVADKGKRDFRTWSEHLTELERMARENNQPPTLNKSDSEVSQGNKGNIGENSERIGEIGEAVLAGVESTKRVCEIDTKRPVEATPESNASPASINSGDLGVLVEQVLVNDIKKKKVDSTASAKRRLDMEGSIHDEKEPKAAKVKGGKRATLVRLNPASRASGRPKQKAKFKKAKKAKEIEETMLFVDNLVSYGDITLESFEEAVKTKELSVAGIGDTTRAIRPMFESAVFKRPKAFLIADKPTQVVETGVRFVLPDSAKNVIIRQQLLSDKNPTAKELGVSILDVGTFSILDIERMKLWHEVSRKLLKAQKLIKFVKNLSIERGAESKKQQEILKTIPHMGVDTVYHTGGHDIHFTELARFGDESWLSDTCVYLASQRVAEEATKLSWWQPKIVSVVDPIYLQMADVERRSGFIDTSDRIFSQIQANRIVCCPIYINVTFPHWCGIIFDMERQTVWTYDPFHREDFLRRVEDIFESRFRPIMATAMEVKNFPGSLQDDGYSCGVLVVLWFEQYMSIARATPPDQSIPFPRGNKLHPKDLTYMRFKHLSYVFDRVVADADIDQ</sequence>
<dbReference type="GO" id="GO:0006508">
    <property type="term" value="P:proteolysis"/>
    <property type="evidence" value="ECO:0007669"/>
    <property type="project" value="UniProtKB-KW"/>
</dbReference>
<keyword evidence="3" id="KW-0378">Hydrolase</keyword>
<evidence type="ECO:0000259" key="5">
    <source>
        <dbReference type="PROSITE" id="PS50600"/>
    </source>
</evidence>